<feature type="signal peptide" evidence="1">
    <location>
        <begin position="1"/>
        <end position="17"/>
    </location>
</feature>
<keyword evidence="1" id="KW-0732">Signal</keyword>
<evidence type="ECO:0000256" key="1">
    <source>
        <dbReference type="SAM" id="SignalP"/>
    </source>
</evidence>
<proteinExistence type="predicted"/>
<evidence type="ECO:0008006" key="4">
    <source>
        <dbReference type="Google" id="ProtNLM"/>
    </source>
</evidence>
<protein>
    <recommendedName>
        <fullName evidence="4">Lipoprotein</fullName>
    </recommendedName>
</protein>
<comment type="caution">
    <text evidence="2">The sequence shown here is derived from an EMBL/GenBank/DDBJ whole genome shotgun (WGS) entry which is preliminary data.</text>
</comment>
<evidence type="ECO:0000313" key="2">
    <source>
        <dbReference type="EMBL" id="ETX29990.1"/>
    </source>
</evidence>
<sequence>MRALLLLFCLALGACTAGGPGFAGRPAMRLSEGGSDFVVRRNGAVVEAIRTDFDPLPRWPLVSDRAARAVEDWTGCTAAWATGDVTLLRIGLSCGGAPAPPRPAPPLLLDCAVLAEAEDADGDPAELSLDCVSL</sequence>
<dbReference type="OrthoDB" id="7864349at2"/>
<dbReference type="RefSeq" id="WP_043767822.1">
    <property type="nucleotide sequence ID" value="NZ_JAME01000006.1"/>
</dbReference>
<dbReference type="STRING" id="1449351.RISW2_20310"/>
<name>X7FB37_9RHOB</name>
<keyword evidence="3" id="KW-1185">Reference proteome</keyword>
<evidence type="ECO:0000313" key="3">
    <source>
        <dbReference type="Proteomes" id="UP000023430"/>
    </source>
</evidence>
<dbReference type="PROSITE" id="PS51257">
    <property type="entry name" value="PROKAR_LIPOPROTEIN"/>
    <property type="match status" value="1"/>
</dbReference>
<dbReference type="AlphaFoldDB" id="X7FB37"/>
<dbReference type="EMBL" id="JAME01000006">
    <property type="protein sequence ID" value="ETX29990.1"/>
    <property type="molecule type" value="Genomic_DNA"/>
</dbReference>
<feature type="chain" id="PRO_5004978084" description="Lipoprotein" evidence="1">
    <location>
        <begin position="18"/>
        <end position="134"/>
    </location>
</feature>
<gene>
    <name evidence="2" type="ORF">RISW2_20310</name>
</gene>
<reference evidence="2 3" key="1">
    <citation type="submission" date="2014-01" db="EMBL/GenBank/DDBJ databases">
        <title>Roseivivax isoporae LMG 25204 Genome Sequencing.</title>
        <authorList>
            <person name="Lai Q."/>
            <person name="Li G."/>
            <person name="Shao Z."/>
        </authorList>
    </citation>
    <scope>NUCLEOTIDE SEQUENCE [LARGE SCALE GENOMIC DNA]</scope>
    <source>
        <strain evidence="2 3">LMG 25204</strain>
    </source>
</reference>
<organism evidence="2 3">
    <name type="scientific">Roseivivax isoporae LMG 25204</name>
    <dbReference type="NCBI Taxonomy" id="1449351"/>
    <lineage>
        <taxon>Bacteria</taxon>
        <taxon>Pseudomonadati</taxon>
        <taxon>Pseudomonadota</taxon>
        <taxon>Alphaproteobacteria</taxon>
        <taxon>Rhodobacterales</taxon>
        <taxon>Roseobacteraceae</taxon>
        <taxon>Roseivivax</taxon>
    </lineage>
</organism>
<dbReference type="Proteomes" id="UP000023430">
    <property type="component" value="Unassembled WGS sequence"/>
</dbReference>
<accession>X7FB37</accession>